<accession>A0A0F9H2S1</accession>
<organism evidence="3">
    <name type="scientific">marine sediment metagenome</name>
    <dbReference type="NCBI Taxonomy" id="412755"/>
    <lineage>
        <taxon>unclassified sequences</taxon>
        <taxon>metagenomes</taxon>
        <taxon>ecological metagenomes</taxon>
    </lineage>
</organism>
<feature type="non-terminal residue" evidence="3">
    <location>
        <position position="162"/>
    </location>
</feature>
<name>A0A0F9H2S1_9ZZZZ</name>
<dbReference type="InterPro" id="IPR036415">
    <property type="entry name" value="Lamin_tail_dom_sf"/>
</dbReference>
<dbReference type="InterPro" id="IPR001322">
    <property type="entry name" value="Lamin_tail_dom"/>
</dbReference>
<dbReference type="EMBL" id="LAZR01026151">
    <property type="protein sequence ID" value="KKL69632.1"/>
    <property type="molecule type" value="Genomic_DNA"/>
</dbReference>
<dbReference type="SUPFAM" id="SSF74853">
    <property type="entry name" value="Lamin A/C globular tail domain"/>
    <property type="match status" value="1"/>
</dbReference>
<protein>
    <recommendedName>
        <fullName evidence="2">LTD domain-containing protein</fullName>
    </recommendedName>
</protein>
<evidence type="ECO:0000256" key="1">
    <source>
        <dbReference type="SAM" id="MobiDB-lite"/>
    </source>
</evidence>
<dbReference type="PROSITE" id="PS51841">
    <property type="entry name" value="LTD"/>
    <property type="match status" value="1"/>
</dbReference>
<reference evidence="3" key="1">
    <citation type="journal article" date="2015" name="Nature">
        <title>Complex archaea that bridge the gap between prokaryotes and eukaryotes.</title>
        <authorList>
            <person name="Spang A."/>
            <person name="Saw J.H."/>
            <person name="Jorgensen S.L."/>
            <person name="Zaremba-Niedzwiedzka K."/>
            <person name="Martijn J."/>
            <person name="Lind A.E."/>
            <person name="van Eijk R."/>
            <person name="Schleper C."/>
            <person name="Guy L."/>
            <person name="Ettema T.J."/>
        </authorList>
    </citation>
    <scope>NUCLEOTIDE SEQUENCE</scope>
</reference>
<proteinExistence type="predicted"/>
<feature type="region of interest" description="Disordered" evidence="1">
    <location>
        <begin position="1"/>
        <end position="30"/>
    </location>
</feature>
<feature type="domain" description="LTD" evidence="2">
    <location>
        <begin position="37"/>
        <end position="161"/>
    </location>
</feature>
<dbReference type="Pfam" id="PF00932">
    <property type="entry name" value="LTD"/>
    <property type="match status" value="1"/>
</dbReference>
<evidence type="ECO:0000313" key="3">
    <source>
        <dbReference type="EMBL" id="KKL69632.1"/>
    </source>
</evidence>
<feature type="compositionally biased region" description="Basic residues" evidence="1">
    <location>
        <begin position="1"/>
        <end position="19"/>
    </location>
</feature>
<sequence length="162" mass="18141">MLNNLRKRLGRVQRSRFRRGSTNPDKQAARTSRLRFEQLEGRLVLDGGPLVISEFMAINDSGLTDEDGDHSDWIEIYNPSDSPVGLDGWYLTDDASDLTQWRFPGATIEPNDYLLVFASNKDRRDPAGPLHADFKLTGDGEYLGLIRPDGITVADDYAPAFP</sequence>
<gene>
    <name evidence="3" type="ORF">LCGC14_2112980</name>
</gene>
<dbReference type="AlphaFoldDB" id="A0A0F9H2S1"/>
<comment type="caution">
    <text evidence="3">The sequence shown here is derived from an EMBL/GenBank/DDBJ whole genome shotgun (WGS) entry which is preliminary data.</text>
</comment>
<dbReference type="Gene3D" id="2.60.40.1260">
    <property type="entry name" value="Lamin Tail domain"/>
    <property type="match status" value="1"/>
</dbReference>
<evidence type="ECO:0000259" key="2">
    <source>
        <dbReference type="PROSITE" id="PS51841"/>
    </source>
</evidence>